<dbReference type="GO" id="GO:0003886">
    <property type="term" value="F:DNA (cytosine-5-)-methyltransferase activity"/>
    <property type="evidence" value="ECO:0007669"/>
    <property type="project" value="UniProtKB-EC"/>
</dbReference>
<dbReference type="PANTHER" id="PTHR10629:SF52">
    <property type="entry name" value="DNA (CYTOSINE-5)-METHYLTRANSFERASE 1"/>
    <property type="match status" value="1"/>
</dbReference>
<evidence type="ECO:0000256" key="5">
    <source>
        <dbReference type="ARBA" id="ARBA00022747"/>
    </source>
</evidence>
<dbReference type="Gene3D" id="3.90.120.10">
    <property type="entry name" value="DNA Methylase, subunit A, domain 2"/>
    <property type="match status" value="1"/>
</dbReference>
<keyword evidence="3 6" id="KW-0808">Transferase</keyword>
<dbReference type="InterPro" id="IPR029063">
    <property type="entry name" value="SAM-dependent_MTases_sf"/>
</dbReference>
<dbReference type="PROSITE" id="PS51679">
    <property type="entry name" value="SAM_MT_C5"/>
    <property type="match status" value="1"/>
</dbReference>
<reference evidence="7 8" key="1">
    <citation type="submission" date="2023-07" db="EMBL/GenBank/DDBJ databases">
        <title>Genomic Encyclopedia of Type Strains, Phase IV (KMG-IV): sequencing the most valuable type-strain genomes for metagenomic binning, comparative biology and taxonomic classification.</title>
        <authorList>
            <person name="Goeker M."/>
        </authorList>
    </citation>
    <scope>NUCLEOTIDE SEQUENCE [LARGE SCALE GENOMIC DNA]</scope>
    <source>
        <strain evidence="7 8">NIO-1023</strain>
    </source>
</reference>
<gene>
    <name evidence="7" type="ORF">QO006_002345</name>
</gene>
<accession>A0ABT9ME98</accession>
<feature type="active site" evidence="6">
    <location>
        <position position="100"/>
    </location>
</feature>
<organism evidence="7 8">
    <name type="scientific">Deinococcus enclensis</name>
    <dbReference type="NCBI Taxonomy" id="1049582"/>
    <lineage>
        <taxon>Bacteria</taxon>
        <taxon>Thermotogati</taxon>
        <taxon>Deinococcota</taxon>
        <taxon>Deinococci</taxon>
        <taxon>Deinococcales</taxon>
        <taxon>Deinococcaceae</taxon>
        <taxon>Deinococcus</taxon>
    </lineage>
</organism>
<dbReference type="EMBL" id="JAURUR010000007">
    <property type="protein sequence ID" value="MDP9764898.1"/>
    <property type="molecule type" value="Genomic_DNA"/>
</dbReference>
<comment type="caution">
    <text evidence="7">The sequence shown here is derived from an EMBL/GenBank/DDBJ whole genome shotgun (WGS) entry which is preliminary data.</text>
</comment>
<evidence type="ECO:0000256" key="1">
    <source>
        <dbReference type="ARBA" id="ARBA00011975"/>
    </source>
</evidence>
<dbReference type="Proteomes" id="UP001232163">
    <property type="component" value="Unassembled WGS sequence"/>
</dbReference>
<dbReference type="InterPro" id="IPR001525">
    <property type="entry name" value="C5_MeTfrase"/>
</dbReference>
<keyword evidence="4 6" id="KW-0949">S-adenosyl-L-methionine</keyword>
<evidence type="ECO:0000313" key="8">
    <source>
        <dbReference type="Proteomes" id="UP001232163"/>
    </source>
</evidence>
<keyword evidence="8" id="KW-1185">Reference proteome</keyword>
<protein>
    <recommendedName>
        <fullName evidence="1">DNA (cytosine-5-)-methyltransferase</fullName>
        <ecNumber evidence="1">2.1.1.37</ecNumber>
    </recommendedName>
</protein>
<name>A0ABT9ME98_9DEIO</name>
<dbReference type="EC" id="2.1.1.37" evidence="1"/>
<evidence type="ECO:0000313" key="7">
    <source>
        <dbReference type="EMBL" id="MDP9764898.1"/>
    </source>
</evidence>
<dbReference type="GO" id="GO:0032259">
    <property type="term" value="P:methylation"/>
    <property type="evidence" value="ECO:0007669"/>
    <property type="project" value="UniProtKB-KW"/>
</dbReference>
<dbReference type="Pfam" id="PF00145">
    <property type="entry name" value="DNA_methylase"/>
    <property type="match status" value="1"/>
</dbReference>
<sequence length="477" mass="52467">MKAPAYAPLFPELPLAENAVVAPGEIVVVNFAGGGGASEGITRAMRRPVNIAINHNAVALGMHRVNSPYTTHYIEDVWHVDPREAAAGRPVALAQFSPDCTHFSRARGKKPRSKKIRGLAWVAVRWAATVRPRVIILENVDEFTTWGPLDRAGQPIKAQEGRTYRSFLNALKYLGYQVDSRVLRACDYGAGTTRERYFLIARCDGRPIVWPEPTHAAPDDPRVLAGELKAWPVAADFIDWSIPTRSVFGRKKAIAPDSLKRFSIGFHRWALRTAPYVIPAGDAVAFIEKAYGGNYEGPGIPVTAPVDTVTTVDHHRLVTAHISAYYGNDGKGDPGQPVTAPLRTVPTKDRFALTTTSLDDHPTPDTLNRARQVYAVLMEHLGADALAGHADHAAQLVHLVVNGRRYVVWDLRFRMLTARELYSSHGFSREYVIDRTADGLRITVEAQKEMVGNSVPPPPMTALTLSNLAHTYQEAAD</sequence>
<dbReference type="Gene3D" id="3.40.50.150">
    <property type="entry name" value="Vaccinia Virus protein VP39"/>
    <property type="match status" value="1"/>
</dbReference>
<dbReference type="PRINTS" id="PR00105">
    <property type="entry name" value="C5METTRFRASE"/>
</dbReference>
<dbReference type="RefSeq" id="WP_307466406.1">
    <property type="nucleotide sequence ID" value="NZ_JAURUR010000007.1"/>
</dbReference>
<proteinExistence type="inferred from homology"/>
<keyword evidence="5" id="KW-0680">Restriction system</keyword>
<keyword evidence="2 6" id="KW-0489">Methyltransferase</keyword>
<evidence type="ECO:0000256" key="6">
    <source>
        <dbReference type="PROSITE-ProRule" id="PRU01016"/>
    </source>
</evidence>
<evidence type="ECO:0000256" key="3">
    <source>
        <dbReference type="ARBA" id="ARBA00022679"/>
    </source>
</evidence>
<evidence type="ECO:0000256" key="4">
    <source>
        <dbReference type="ARBA" id="ARBA00022691"/>
    </source>
</evidence>
<dbReference type="InterPro" id="IPR050390">
    <property type="entry name" value="C5-Methyltransferase"/>
</dbReference>
<comment type="similarity">
    <text evidence="6">Belongs to the class I-like SAM-binding methyltransferase superfamily. C5-methyltransferase family.</text>
</comment>
<evidence type="ECO:0000256" key="2">
    <source>
        <dbReference type="ARBA" id="ARBA00022603"/>
    </source>
</evidence>
<dbReference type="PANTHER" id="PTHR10629">
    <property type="entry name" value="CYTOSINE-SPECIFIC METHYLTRANSFERASE"/>
    <property type="match status" value="1"/>
</dbReference>
<dbReference type="SUPFAM" id="SSF53335">
    <property type="entry name" value="S-adenosyl-L-methionine-dependent methyltransferases"/>
    <property type="match status" value="1"/>
</dbReference>